<accession>A0ABQ9DMG0</accession>
<sequence>MSLEVFCISGIDYEKTLWRQIREDVSPILTVFPFIRPRSRQHYDPISRTMVAGIPFRSVIGPGSQVRFWAGEMQIPGLINNLAKPYLTSYDKE</sequence>
<dbReference type="EMBL" id="WHWB01033157">
    <property type="protein sequence ID" value="KAJ7421641.1"/>
    <property type="molecule type" value="Genomic_DNA"/>
</dbReference>
<name>A0ABQ9DMG0_9PASS</name>
<comment type="caution">
    <text evidence="1">The sequence shown here is derived from an EMBL/GenBank/DDBJ whole genome shotgun (WGS) entry which is preliminary data.</text>
</comment>
<gene>
    <name evidence="1" type="ORF">WISP_41679</name>
</gene>
<reference evidence="1" key="1">
    <citation type="submission" date="2019-10" db="EMBL/GenBank/DDBJ databases">
        <authorList>
            <person name="Soares A.E.R."/>
            <person name="Aleixo A."/>
            <person name="Schneider P."/>
            <person name="Miyaki C.Y."/>
            <person name="Schneider M.P."/>
            <person name="Mello C."/>
            <person name="Vasconcelos A.T.R."/>
        </authorList>
    </citation>
    <scope>NUCLEOTIDE SEQUENCE</scope>
    <source>
        <tissue evidence="1">Muscle</tissue>
    </source>
</reference>
<dbReference type="Proteomes" id="UP001145742">
    <property type="component" value="Unassembled WGS sequence"/>
</dbReference>
<evidence type="ECO:0000313" key="1">
    <source>
        <dbReference type="EMBL" id="KAJ7421641.1"/>
    </source>
</evidence>
<proteinExistence type="predicted"/>
<organism evidence="1 2">
    <name type="scientific">Willisornis vidua</name>
    <name type="common">Xingu scale-backed antbird</name>
    <dbReference type="NCBI Taxonomy" id="1566151"/>
    <lineage>
        <taxon>Eukaryota</taxon>
        <taxon>Metazoa</taxon>
        <taxon>Chordata</taxon>
        <taxon>Craniata</taxon>
        <taxon>Vertebrata</taxon>
        <taxon>Euteleostomi</taxon>
        <taxon>Archelosauria</taxon>
        <taxon>Archosauria</taxon>
        <taxon>Dinosauria</taxon>
        <taxon>Saurischia</taxon>
        <taxon>Theropoda</taxon>
        <taxon>Coelurosauria</taxon>
        <taxon>Aves</taxon>
        <taxon>Neognathae</taxon>
        <taxon>Neoaves</taxon>
        <taxon>Telluraves</taxon>
        <taxon>Australaves</taxon>
        <taxon>Passeriformes</taxon>
        <taxon>Thamnophilidae</taxon>
        <taxon>Willisornis</taxon>
    </lineage>
</organism>
<protein>
    <submittedName>
        <fullName evidence="1">Uncharacterized protein</fullName>
    </submittedName>
</protein>
<keyword evidence="2" id="KW-1185">Reference proteome</keyword>
<evidence type="ECO:0000313" key="2">
    <source>
        <dbReference type="Proteomes" id="UP001145742"/>
    </source>
</evidence>